<protein>
    <submittedName>
        <fullName evidence="1">Uncharacterized protein</fullName>
    </submittedName>
</protein>
<gene>
    <name evidence="1" type="ORF">SH601_05210</name>
</gene>
<keyword evidence="2" id="KW-1185">Reference proteome</keyword>
<organism evidence="1 2">
    <name type="scientific">Gracilibacillus pellucidus</name>
    <dbReference type="NCBI Taxonomy" id="3095368"/>
    <lineage>
        <taxon>Bacteria</taxon>
        <taxon>Bacillati</taxon>
        <taxon>Bacillota</taxon>
        <taxon>Bacilli</taxon>
        <taxon>Bacillales</taxon>
        <taxon>Bacillaceae</taxon>
        <taxon>Gracilibacillus</taxon>
    </lineage>
</organism>
<comment type="caution">
    <text evidence="1">The sequence shown here is derived from an EMBL/GenBank/DDBJ whole genome shotgun (WGS) entry which is preliminary data.</text>
</comment>
<proteinExistence type="predicted"/>
<evidence type="ECO:0000313" key="1">
    <source>
        <dbReference type="EMBL" id="MDX8045383.1"/>
    </source>
</evidence>
<name>A0ACC6M3C4_9BACI</name>
<accession>A0ACC6M3C4</accession>
<dbReference type="EMBL" id="JAWZSR010000002">
    <property type="protein sequence ID" value="MDX8045383.1"/>
    <property type="molecule type" value="Genomic_DNA"/>
</dbReference>
<reference evidence="1" key="1">
    <citation type="submission" date="2023-11" db="EMBL/GenBank/DDBJ databases">
        <title>Gracilibacillus pellucida a moderately halophilic bacterium isolated from saline soil in Xinjiang province.</title>
        <authorList>
            <person name="Zhang Z."/>
            <person name="Tan F."/>
            <person name="Wang Y."/>
            <person name="Xia M."/>
        </authorList>
    </citation>
    <scope>NUCLEOTIDE SEQUENCE</scope>
    <source>
        <strain evidence="1">S3-1-1</strain>
    </source>
</reference>
<sequence>MKFFGGLSLVIGYLILLKMIDHWIGILGSVLFCIAGVLILKEKGERWFENRWFKGYVCVMFFVSLIHISGFLTDKKMDWFIPNDALYVREFHNQYADMLFIFFPFISTLVFCYSYLYSTKSGFKRWHSTIWVLLLFIGCNSALLNHYQYVDEEAIHSKGLFSSTTISLDEVTRFDINPRVATYIKKGGANKSFKLDLYFVSREGKEINFGNMNLNEQDIHAVVMLLDNLEDSNREREAVIHRPTLMSSEMASILEQRLNSIDKELATLFIDNVMVSYR</sequence>
<evidence type="ECO:0000313" key="2">
    <source>
        <dbReference type="Proteomes" id="UP001277972"/>
    </source>
</evidence>
<dbReference type="Proteomes" id="UP001277972">
    <property type="component" value="Unassembled WGS sequence"/>
</dbReference>